<evidence type="ECO:0000256" key="7">
    <source>
        <dbReference type="ARBA" id="ARBA00022840"/>
    </source>
</evidence>
<dbReference type="GO" id="GO:0002161">
    <property type="term" value="F:aminoacyl-tRNA deacylase activity"/>
    <property type="evidence" value="ECO:0007669"/>
    <property type="project" value="TreeGrafter"/>
</dbReference>
<dbReference type="PANTHER" id="PTHR11777:SF9">
    <property type="entry name" value="ALANINE--TRNA LIGASE, CYTOPLASMIC"/>
    <property type="match status" value="1"/>
</dbReference>
<keyword evidence="8 11" id="KW-0694">RNA-binding</keyword>
<dbReference type="GO" id="GO:0005829">
    <property type="term" value="C:cytosol"/>
    <property type="evidence" value="ECO:0007669"/>
    <property type="project" value="TreeGrafter"/>
</dbReference>
<dbReference type="FunFam" id="3.30.980.10:FF:000004">
    <property type="entry name" value="Alanine--tRNA ligase, cytoplasmic"/>
    <property type="match status" value="1"/>
</dbReference>
<comment type="caution">
    <text evidence="14">The sequence shown here is derived from an EMBL/GenBank/DDBJ whole genome shotgun (WGS) entry which is preliminary data.</text>
</comment>
<keyword evidence="4 11" id="KW-0479">Metal-binding</keyword>
<dbReference type="GO" id="GO:0006419">
    <property type="term" value="P:alanyl-tRNA aminoacylation"/>
    <property type="evidence" value="ECO:0007669"/>
    <property type="project" value="UniProtKB-UniRule"/>
</dbReference>
<dbReference type="Gene3D" id="2.40.30.130">
    <property type="match status" value="1"/>
</dbReference>
<feature type="binding site" evidence="11">
    <location>
        <position position="681"/>
    </location>
    <ligand>
        <name>Zn(2+)</name>
        <dbReference type="ChEBI" id="CHEBI:29105"/>
    </ligand>
</feature>
<dbReference type="Gene3D" id="3.30.980.10">
    <property type="entry name" value="Threonyl-trna Synthetase, Chain A, domain 2"/>
    <property type="match status" value="1"/>
</dbReference>
<feature type="binding site" evidence="11">
    <location>
        <position position="583"/>
    </location>
    <ligand>
        <name>Zn(2+)</name>
        <dbReference type="ChEBI" id="CHEBI:29105"/>
    </ligand>
</feature>
<dbReference type="InterPro" id="IPR050058">
    <property type="entry name" value="Ala-tRNA_ligase"/>
</dbReference>
<comment type="subcellular location">
    <subcellularLocation>
        <location evidence="11">Cytoplasm</location>
    </subcellularLocation>
</comment>
<proteinExistence type="inferred from homology"/>
<organism evidence="14 15">
    <name type="scientific">SAR324 cluster bacterium</name>
    <dbReference type="NCBI Taxonomy" id="2024889"/>
    <lineage>
        <taxon>Bacteria</taxon>
        <taxon>Deltaproteobacteria</taxon>
        <taxon>SAR324 cluster</taxon>
    </lineage>
</organism>
<evidence type="ECO:0000259" key="13">
    <source>
        <dbReference type="PROSITE" id="PS50860"/>
    </source>
</evidence>
<protein>
    <recommendedName>
        <fullName evidence="11">Alanine--tRNA ligase</fullName>
        <ecNumber evidence="11">6.1.1.7</ecNumber>
    </recommendedName>
    <alternativeName>
        <fullName evidence="11">Alanyl-tRNA synthetase</fullName>
        <shortName evidence="11">AlaRS</shortName>
    </alternativeName>
</protein>
<evidence type="ECO:0000256" key="5">
    <source>
        <dbReference type="ARBA" id="ARBA00022741"/>
    </source>
</evidence>
<sequence length="891" mass="99725">MSKIYTGAQIRQAFLDYFKSKGHQVVDSSPLVPQNDPTLLFANAGMNQFKEIFIGAEERPYKRATTCQKCVRVSGKHNDFENVGVTARHHTFFEMLGNFSFGDYFKEDAIKFAWDFVTEVLQLDKSRLWVTIFEKDDEAASLWAKNTDVRKERILRLGEKDNFWAMWETGPCGPCSEIHYFIDKDSSRQTEKVFREDDGSFLEIWNLVFMQYVRLQNGRLEALPKPSIDTGAGLERIASILQGVHSNYDCDLVCPIIATCEDLSGFKYDGSSYKIMDLKKDVAYARDVAMRAIADHSRAVAFLIADGVNPSNDGRGYVLRRILRRAVRHGRILNFKEPFFVHTIDTVIRIFEDTYPVLREKAEFIKKVADAEERKFHETLEAGMSVLIREVEKLGSTAHFSGETAFLLHDTYGFPLDLTEDALKAYGKTVDHAAFHKAMEEQRSRSREDRKAQNISFSNIKIDGEKTRFLGYESLESESKLVEILLNEGRDRKQDAKQIFNLIFDSTPFYAESGGQVGDTGIIHFDDARLEVLDTQKIQDAYYVHVSRLVDGVFSEKKKGAKAILKVDAARRKKIMANHSTAHLLQAALKQVLGEHVRQSGSRVDERSLRFDYSHFEALSNEQLLAIQYFINEEIRKNHVVETKILPIEEAKQLGAIALFGEKYGDIVRIVKMGDCSLEFCGGTHVRQSGDIGLALIASDSGIAAGIRRIECYSGQGAIETVLSERAERAAIADLLKGEASGLYEKVEKALARIKSLEKELESMRARYISTMAEEIASKVQMLPSGLKIVVERVDDVDVDTLRGIVDDVRSRIKSGVVALSGAVGLSGVLIAGVTGDLSKKIHVGSIVKKAAEAAHGKGGGRPDFAQAGGLDPSLVSHALQRFNDLLREIQ</sequence>
<comment type="domain">
    <text evidence="11">Consists of three domains; the N-terminal catalytic domain, the editing domain and the C-terminal C-Ala domain. The editing domain removes incorrectly charged amino acids, while the C-Ala domain, along with tRNA(Ala), serves as a bridge to cooperatively bring together the editing and aminoacylation centers thus stimulating deacylation of misacylated tRNAs.</text>
</comment>
<evidence type="ECO:0000313" key="15">
    <source>
        <dbReference type="Proteomes" id="UP000524246"/>
    </source>
</evidence>
<dbReference type="InterPro" id="IPR018165">
    <property type="entry name" value="Ala-tRNA-synth_IIc_core"/>
</dbReference>
<dbReference type="Gene3D" id="3.30.930.10">
    <property type="entry name" value="Bira Bifunctional Protein, Domain 2"/>
    <property type="match status" value="1"/>
</dbReference>
<dbReference type="SUPFAM" id="SSF50447">
    <property type="entry name" value="Translation proteins"/>
    <property type="match status" value="1"/>
</dbReference>
<dbReference type="InterPro" id="IPR018164">
    <property type="entry name" value="Ala-tRNA-synth_IIc_N"/>
</dbReference>
<dbReference type="InterPro" id="IPR018162">
    <property type="entry name" value="Ala-tRNA-ligase_IIc_anticod-bd"/>
</dbReference>
<dbReference type="EC" id="6.1.1.7" evidence="11"/>
<feature type="coiled-coil region" evidence="12">
    <location>
        <begin position="740"/>
        <end position="774"/>
    </location>
</feature>
<dbReference type="InterPro" id="IPR045864">
    <property type="entry name" value="aa-tRNA-synth_II/BPL/LPL"/>
</dbReference>
<dbReference type="FunFam" id="3.10.310.40:FF:000001">
    <property type="entry name" value="Alanine--tRNA ligase"/>
    <property type="match status" value="1"/>
</dbReference>
<feature type="binding site" evidence="11">
    <location>
        <position position="685"/>
    </location>
    <ligand>
        <name>Zn(2+)</name>
        <dbReference type="ChEBI" id="CHEBI:29105"/>
    </ligand>
</feature>
<dbReference type="Pfam" id="PF02272">
    <property type="entry name" value="DHHA1"/>
    <property type="match status" value="1"/>
</dbReference>
<dbReference type="GO" id="GO:0008270">
    <property type="term" value="F:zinc ion binding"/>
    <property type="evidence" value="ECO:0007669"/>
    <property type="project" value="UniProtKB-UniRule"/>
</dbReference>
<dbReference type="PRINTS" id="PR00980">
    <property type="entry name" value="TRNASYNTHALA"/>
</dbReference>
<evidence type="ECO:0000256" key="11">
    <source>
        <dbReference type="HAMAP-Rule" id="MF_00036"/>
    </source>
</evidence>
<dbReference type="Pfam" id="PF07973">
    <property type="entry name" value="tRNA_SAD"/>
    <property type="match status" value="1"/>
</dbReference>
<dbReference type="PANTHER" id="PTHR11777">
    <property type="entry name" value="ALANYL-TRNA SYNTHETASE"/>
    <property type="match status" value="1"/>
</dbReference>
<comment type="catalytic activity">
    <reaction evidence="11">
        <text>tRNA(Ala) + L-alanine + ATP = L-alanyl-tRNA(Ala) + AMP + diphosphate</text>
        <dbReference type="Rhea" id="RHEA:12540"/>
        <dbReference type="Rhea" id="RHEA-COMP:9657"/>
        <dbReference type="Rhea" id="RHEA-COMP:9923"/>
        <dbReference type="ChEBI" id="CHEBI:30616"/>
        <dbReference type="ChEBI" id="CHEBI:33019"/>
        <dbReference type="ChEBI" id="CHEBI:57972"/>
        <dbReference type="ChEBI" id="CHEBI:78442"/>
        <dbReference type="ChEBI" id="CHEBI:78497"/>
        <dbReference type="ChEBI" id="CHEBI:456215"/>
        <dbReference type="EC" id="6.1.1.7"/>
    </reaction>
</comment>
<evidence type="ECO:0000256" key="4">
    <source>
        <dbReference type="ARBA" id="ARBA00022723"/>
    </source>
</evidence>
<dbReference type="InterPro" id="IPR002318">
    <property type="entry name" value="Ala-tRNA-lgiase_IIc"/>
</dbReference>
<dbReference type="NCBIfam" id="TIGR00344">
    <property type="entry name" value="alaS"/>
    <property type="match status" value="1"/>
</dbReference>
<evidence type="ECO:0000256" key="10">
    <source>
        <dbReference type="ARBA" id="ARBA00023146"/>
    </source>
</evidence>
<keyword evidence="5 11" id="KW-0547">Nucleotide-binding</keyword>
<dbReference type="GO" id="GO:0000049">
    <property type="term" value="F:tRNA binding"/>
    <property type="evidence" value="ECO:0007669"/>
    <property type="project" value="UniProtKB-KW"/>
</dbReference>
<dbReference type="Gene3D" id="3.10.310.40">
    <property type="match status" value="1"/>
</dbReference>
<evidence type="ECO:0000256" key="1">
    <source>
        <dbReference type="ARBA" id="ARBA00008226"/>
    </source>
</evidence>
<dbReference type="InterPro" id="IPR003156">
    <property type="entry name" value="DHHA1_dom"/>
</dbReference>
<feature type="domain" description="Alanyl-transfer RNA synthetases family profile" evidence="13">
    <location>
        <begin position="5"/>
        <end position="724"/>
    </location>
</feature>
<comment type="function">
    <text evidence="11">Catalyzes the attachment of alanine to tRNA(Ala) in a two-step reaction: alanine is first activated by ATP to form Ala-AMP and then transferred to the acceptor end of tRNA(Ala). Also edits incorrectly charged Ser-tRNA(Ala) and Gly-tRNA(Ala) via its editing domain.</text>
</comment>
<comment type="similarity">
    <text evidence="1 11">Belongs to the class-II aminoacyl-tRNA synthetase family.</text>
</comment>
<keyword evidence="6 11" id="KW-0862">Zinc</keyword>
<dbReference type="EMBL" id="JAAZON010000523">
    <property type="protein sequence ID" value="NMC63771.1"/>
    <property type="molecule type" value="Genomic_DNA"/>
</dbReference>
<evidence type="ECO:0000256" key="9">
    <source>
        <dbReference type="ARBA" id="ARBA00022917"/>
    </source>
</evidence>
<dbReference type="GO" id="GO:0004813">
    <property type="term" value="F:alanine-tRNA ligase activity"/>
    <property type="evidence" value="ECO:0007669"/>
    <property type="project" value="UniProtKB-UniRule"/>
</dbReference>
<name>A0A7X9FSZ4_9DELT</name>
<evidence type="ECO:0000313" key="14">
    <source>
        <dbReference type="EMBL" id="NMC63771.1"/>
    </source>
</evidence>
<evidence type="ECO:0000256" key="3">
    <source>
        <dbReference type="ARBA" id="ARBA00022598"/>
    </source>
</evidence>
<keyword evidence="11" id="KW-0963">Cytoplasm</keyword>
<keyword evidence="7 11" id="KW-0067">ATP-binding</keyword>
<dbReference type="PROSITE" id="PS50860">
    <property type="entry name" value="AA_TRNA_LIGASE_II_ALA"/>
    <property type="match status" value="1"/>
</dbReference>
<reference evidence="14 15" key="1">
    <citation type="journal article" date="2020" name="Biotechnol. Biofuels">
        <title>New insights from the biogas microbiome by comprehensive genome-resolved metagenomics of nearly 1600 species originating from multiple anaerobic digesters.</title>
        <authorList>
            <person name="Campanaro S."/>
            <person name="Treu L."/>
            <person name="Rodriguez-R L.M."/>
            <person name="Kovalovszki A."/>
            <person name="Ziels R.M."/>
            <person name="Maus I."/>
            <person name="Zhu X."/>
            <person name="Kougias P.G."/>
            <person name="Basile A."/>
            <person name="Luo G."/>
            <person name="Schluter A."/>
            <person name="Konstantinidis K.T."/>
            <person name="Angelidaki I."/>
        </authorList>
    </citation>
    <scope>NUCLEOTIDE SEQUENCE [LARGE SCALE GENOMIC DNA]</scope>
    <source>
        <strain evidence="14">AS27yjCOA_65</strain>
    </source>
</reference>
<keyword evidence="9 11" id="KW-0648">Protein biosynthesis</keyword>
<feature type="binding site" evidence="11">
    <location>
        <position position="579"/>
    </location>
    <ligand>
        <name>Zn(2+)</name>
        <dbReference type="ChEBI" id="CHEBI:29105"/>
    </ligand>
</feature>
<evidence type="ECO:0000256" key="6">
    <source>
        <dbReference type="ARBA" id="ARBA00022833"/>
    </source>
</evidence>
<evidence type="ECO:0000256" key="8">
    <source>
        <dbReference type="ARBA" id="ARBA00022884"/>
    </source>
</evidence>
<comment type="cofactor">
    <cofactor evidence="11">
        <name>Zn(2+)</name>
        <dbReference type="ChEBI" id="CHEBI:29105"/>
    </cofactor>
    <text evidence="11">Binds 1 zinc ion per subunit.</text>
</comment>
<evidence type="ECO:0000256" key="2">
    <source>
        <dbReference type="ARBA" id="ARBA00022555"/>
    </source>
</evidence>
<dbReference type="AlphaFoldDB" id="A0A7X9FSZ4"/>
<dbReference type="Gene3D" id="3.30.54.20">
    <property type="match status" value="1"/>
</dbReference>
<dbReference type="Proteomes" id="UP000524246">
    <property type="component" value="Unassembled WGS sequence"/>
</dbReference>
<dbReference type="CDD" id="cd00673">
    <property type="entry name" value="AlaRS_core"/>
    <property type="match status" value="1"/>
</dbReference>
<keyword evidence="2 11" id="KW-0820">tRNA-binding</keyword>
<dbReference type="FunFam" id="3.30.930.10:FF:000004">
    <property type="entry name" value="Alanine--tRNA ligase"/>
    <property type="match status" value="1"/>
</dbReference>
<gene>
    <name evidence="11 14" type="primary">alaS</name>
    <name evidence="14" type="ORF">GYA55_11465</name>
</gene>
<keyword evidence="12" id="KW-0175">Coiled coil</keyword>
<dbReference type="SUPFAM" id="SSF55186">
    <property type="entry name" value="ThrRS/AlaRS common domain"/>
    <property type="match status" value="1"/>
</dbReference>
<dbReference type="SUPFAM" id="SSF55681">
    <property type="entry name" value="Class II aaRS and biotin synthetases"/>
    <property type="match status" value="1"/>
</dbReference>
<dbReference type="InterPro" id="IPR009000">
    <property type="entry name" value="Transl_B-barrel_sf"/>
</dbReference>
<dbReference type="InterPro" id="IPR023033">
    <property type="entry name" value="Ala_tRNA_ligase_euk/bac"/>
</dbReference>
<dbReference type="Pfam" id="PF01411">
    <property type="entry name" value="tRNA-synt_2c"/>
    <property type="match status" value="1"/>
</dbReference>
<dbReference type="FunFam" id="3.30.54.20:FF:000001">
    <property type="entry name" value="Alanine--tRNA ligase"/>
    <property type="match status" value="1"/>
</dbReference>
<dbReference type="SUPFAM" id="SSF101353">
    <property type="entry name" value="Putative anticodon-binding domain of alanyl-tRNA synthetase (AlaRS)"/>
    <property type="match status" value="1"/>
</dbReference>
<accession>A0A7X9FSZ4</accession>
<dbReference type="HAMAP" id="MF_00036_B">
    <property type="entry name" value="Ala_tRNA_synth_B"/>
    <property type="match status" value="1"/>
</dbReference>
<evidence type="ECO:0000256" key="12">
    <source>
        <dbReference type="SAM" id="Coils"/>
    </source>
</evidence>
<dbReference type="GO" id="GO:0005524">
    <property type="term" value="F:ATP binding"/>
    <property type="evidence" value="ECO:0007669"/>
    <property type="project" value="UniProtKB-UniRule"/>
</dbReference>
<dbReference type="InterPro" id="IPR012947">
    <property type="entry name" value="tRNA_SAD"/>
</dbReference>
<keyword evidence="3 11" id="KW-0436">Ligase</keyword>
<keyword evidence="10 11" id="KW-0030">Aminoacyl-tRNA synthetase</keyword>
<dbReference type="InterPro" id="IPR018163">
    <property type="entry name" value="Thr/Ala-tRNA-synth_IIc_edit"/>
</dbReference>
<dbReference type="SMART" id="SM00863">
    <property type="entry name" value="tRNA_SAD"/>
    <property type="match status" value="1"/>
</dbReference>